<keyword evidence="3" id="KW-1185">Reference proteome</keyword>
<dbReference type="EMBL" id="CP054840">
    <property type="protein sequence ID" value="QKV53423.1"/>
    <property type="molecule type" value="Genomic_DNA"/>
</dbReference>
<organism evidence="2 3">
    <name type="scientific">Comamonas antarctica</name>
    <dbReference type="NCBI Taxonomy" id="2743470"/>
    <lineage>
        <taxon>Bacteria</taxon>
        <taxon>Pseudomonadati</taxon>
        <taxon>Pseudomonadota</taxon>
        <taxon>Betaproteobacteria</taxon>
        <taxon>Burkholderiales</taxon>
        <taxon>Comamonadaceae</taxon>
        <taxon>Comamonas</taxon>
    </lineage>
</organism>
<protein>
    <submittedName>
        <fullName evidence="2">Uncharacterized protein</fullName>
    </submittedName>
</protein>
<gene>
    <name evidence="2" type="ORF">HUK68_11265</name>
</gene>
<dbReference type="RefSeq" id="WP_175504230.1">
    <property type="nucleotide sequence ID" value="NZ_CAURQT010000011.1"/>
</dbReference>
<dbReference type="KEGG" id="aant:HUK68_11265"/>
<dbReference type="AlphaFoldDB" id="A0A6N1X548"/>
<evidence type="ECO:0000256" key="1">
    <source>
        <dbReference type="SAM" id="Phobius"/>
    </source>
</evidence>
<proteinExistence type="predicted"/>
<reference evidence="2 3" key="1">
    <citation type="submission" date="2020-06" db="EMBL/GenBank/DDBJ databases">
        <title>Acidovorax antarctica sp. nov., isolated from Corinth ice sheet soil, Antarctic Fields Peninsula.</title>
        <authorList>
            <person name="Xu Q."/>
            <person name="Peng F."/>
        </authorList>
    </citation>
    <scope>NUCLEOTIDE SEQUENCE [LARGE SCALE GENOMIC DNA]</scope>
    <source>
        <strain evidence="2 3">16-35-5</strain>
    </source>
</reference>
<keyword evidence="1" id="KW-0472">Membrane</keyword>
<evidence type="ECO:0000313" key="2">
    <source>
        <dbReference type="EMBL" id="QKV53423.1"/>
    </source>
</evidence>
<name>A0A6N1X548_9BURK</name>
<evidence type="ECO:0000313" key="3">
    <source>
        <dbReference type="Proteomes" id="UP000509579"/>
    </source>
</evidence>
<feature type="transmembrane region" description="Helical" evidence="1">
    <location>
        <begin position="16"/>
        <end position="39"/>
    </location>
</feature>
<keyword evidence="1" id="KW-0812">Transmembrane</keyword>
<accession>A0A6N1X548</accession>
<keyword evidence="1" id="KW-1133">Transmembrane helix</keyword>
<sequence>MSSAPQRPRKYTDESFVIKAVTIGLIIAIVSGYLLNWYLDARSKREMDQAQSAVYRQYLRSTPPQPPQPLPDAVAERFKVRDELLAHPGVKPGPGFASPGVQSTGKAIVDAIDGAQGRQAAPRS</sequence>
<dbReference type="Proteomes" id="UP000509579">
    <property type="component" value="Chromosome"/>
</dbReference>